<accession>A0A1Q3E0T2</accession>
<evidence type="ECO:0000313" key="3">
    <source>
        <dbReference type="Proteomes" id="UP000188533"/>
    </source>
</evidence>
<reference evidence="2 3" key="2">
    <citation type="submission" date="2017-02" db="EMBL/GenBank/DDBJ databases">
        <title>A genome survey and senescence transcriptome analysis in Lentinula edodes.</title>
        <authorList>
            <person name="Sakamoto Y."/>
            <person name="Nakade K."/>
            <person name="Sato S."/>
            <person name="Yoshida Y."/>
            <person name="Miyazaki K."/>
            <person name="Natsume S."/>
            <person name="Konno N."/>
        </authorList>
    </citation>
    <scope>NUCLEOTIDE SEQUENCE [LARGE SCALE GENOMIC DNA]</scope>
    <source>
        <strain evidence="2 3">NBRC 111202</strain>
    </source>
</reference>
<dbReference type="AlphaFoldDB" id="A0A1Q3E0T2"/>
<organism evidence="2 3">
    <name type="scientific">Lentinula edodes</name>
    <name type="common">Shiitake mushroom</name>
    <name type="synonym">Lentinus edodes</name>
    <dbReference type="NCBI Taxonomy" id="5353"/>
    <lineage>
        <taxon>Eukaryota</taxon>
        <taxon>Fungi</taxon>
        <taxon>Dikarya</taxon>
        <taxon>Basidiomycota</taxon>
        <taxon>Agaricomycotina</taxon>
        <taxon>Agaricomycetes</taxon>
        <taxon>Agaricomycetidae</taxon>
        <taxon>Agaricales</taxon>
        <taxon>Marasmiineae</taxon>
        <taxon>Omphalotaceae</taxon>
        <taxon>Lentinula</taxon>
    </lineage>
</organism>
<evidence type="ECO:0000313" key="2">
    <source>
        <dbReference type="EMBL" id="GAW00868.1"/>
    </source>
</evidence>
<reference evidence="2 3" key="1">
    <citation type="submission" date="2016-08" db="EMBL/GenBank/DDBJ databases">
        <authorList>
            <consortium name="Lentinula edodes genome sequencing consortium"/>
            <person name="Sakamoto Y."/>
            <person name="Nakade K."/>
            <person name="Sato S."/>
            <person name="Yoshida Y."/>
            <person name="Miyazaki K."/>
            <person name="Natsume S."/>
            <person name="Konno N."/>
        </authorList>
    </citation>
    <scope>NUCLEOTIDE SEQUENCE [LARGE SCALE GENOMIC DNA]</scope>
    <source>
        <strain evidence="2 3">NBRC 111202</strain>
    </source>
</reference>
<sequence length="110" mass="11480">MIGASTVDMLTIQFDYARYTFDNDASPSPPITLTASTSTSTSVTSISSTPTIPPSFISSSTSHKPITSTTASTLSPSNTSVAEPLGQKKSLDRTAIIAVKLTHSMSNLPL</sequence>
<dbReference type="EMBL" id="BDGU01000043">
    <property type="protein sequence ID" value="GAW00868.1"/>
    <property type="molecule type" value="Genomic_DNA"/>
</dbReference>
<dbReference type="Proteomes" id="UP000188533">
    <property type="component" value="Unassembled WGS sequence"/>
</dbReference>
<gene>
    <name evidence="2" type="ORF">LENED_002422</name>
</gene>
<proteinExistence type="predicted"/>
<feature type="region of interest" description="Disordered" evidence="1">
    <location>
        <begin position="54"/>
        <end position="86"/>
    </location>
</feature>
<keyword evidence="3" id="KW-1185">Reference proteome</keyword>
<protein>
    <submittedName>
        <fullName evidence="2">Uncharacterized protein</fullName>
    </submittedName>
</protein>
<evidence type="ECO:0000256" key="1">
    <source>
        <dbReference type="SAM" id="MobiDB-lite"/>
    </source>
</evidence>
<comment type="caution">
    <text evidence="2">The sequence shown here is derived from an EMBL/GenBank/DDBJ whole genome shotgun (WGS) entry which is preliminary data.</text>
</comment>
<name>A0A1Q3E0T2_LENED</name>
<feature type="compositionally biased region" description="Polar residues" evidence="1">
    <location>
        <begin position="63"/>
        <end position="81"/>
    </location>
</feature>